<keyword evidence="3" id="KW-0804">Transcription</keyword>
<name>A0ABW0H6W7_9HYPH</name>
<dbReference type="Proteomes" id="UP001596104">
    <property type="component" value="Unassembled WGS sequence"/>
</dbReference>
<dbReference type="InterPro" id="IPR011008">
    <property type="entry name" value="Dimeric_a/b-barrel"/>
</dbReference>
<evidence type="ECO:0000313" key="5">
    <source>
        <dbReference type="EMBL" id="MFC5392916.1"/>
    </source>
</evidence>
<dbReference type="InterPro" id="IPR036388">
    <property type="entry name" value="WH-like_DNA-bd_sf"/>
</dbReference>
<dbReference type="RefSeq" id="WP_377007795.1">
    <property type="nucleotide sequence ID" value="NZ_JBHSLV010000017.1"/>
</dbReference>
<dbReference type="SUPFAM" id="SSF46785">
    <property type="entry name" value="Winged helix' DNA-binding domain"/>
    <property type="match status" value="1"/>
</dbReference>
<organism evidence="5 6">
    <name type="scientific">Bosea vestrisii</name>
    <dbReference type="NCBI Taxonomy" id="151416"/>
    <lineage>
        <taxon>Bacteria</taxon>
        <taxon>Pseudomonadati</taxon>
        <taxon>Pseudomonadota</taxon>
        <taxon>Alphaproteobacteria</taxon>
        <taxon>Hyphomicrobiales</taxon>
        <taxon>Boseaceae</taxon>
        <taxon>Bosea</taxon>
    </lineage>
</organism>
<dbReference type="PANTHER" id="PTHR30154">
    <property type="entry name" value="LEUCINE-RESPONSIVE REGULATORY PROTEIN"/>
    <property type="match status" value="1"/>
</dbReference>
<accession>A0ABW0H6W7</accession>
<sequence>MDRIDKKLLNLLQADASRTNAQLADEVGLAPSSCLRRIRRLEASGLILRTVAILDPAKSGKGLRVIIAVELARHDEPSRRRFLELAARQPAVVQAYGVTGQTDVILILRVADMDEVTALCELLFGEGSKVTRYYTMVVNKTAKETTAIPL</sequence>
<dbReference type="InterPro" id="IPR011991">
    <property type="entry name" value="ArsR-like_HTH"/>
</dbReference>
<dbReference type="EMBL" id="JBHSLV010000017">
    <property type="protein sequence ID" value="MFC5392916.1"/>
    <property type="molecule type" value="Genomic_DNA"/>
</dbReference>
<keyword evidence="1" id="KW-0805">Transcription regulation</keyword>
<dbReference type="Pfam" id="PF01037">
    <property type="entry name" value="AsnC_trans_reg"/>
    <property type="match status" value="1"/>
</dbReference>
<evidence type="ECO:0000256" key="1">
    <source>
        <dbReference type="ARBA" id="ARBA00023015"/>
    </source>
</evidence>
<evidence type="ECO:0000259" key="4">
    <source>
        <dbReference type="PROSITE" id="PS50956"/>
    </source>
</evidence>
<dbReference type="Gene3D" id="1.10.10.10">
    <property type="entry name" value="Winged helix-like DNA-binding domain superfamily/Winged helix DNA-binding domain"/>
    <property type="match status" value="1"/>
</dbReference>
<feature type="domain" description="HTH asnC-type" evidence="4">
    <location>
        <begin position="1"/>
        <end position="62"/>
    </location>
</feature>
<protein>
    <submittedName>
        <fullName evidence="5">Lrp/AsnC family transcriptional regulator</fullName>
    </submittedName>
</protein>
<dbReference type="SUPFAM" id="SSF54909">
    <property type="entry name" value="Dimeric alpha+beta barrel"/>
    <property type="match status" value="1"/>
</dbReference>
<dbReference type="InterPro" id="IPR036390">
    <property type="entry name" value="WH_DNA-bd_sf"/>
</dbReference>
<dbReference type="SMART" id="SM00344">
    <property type="entry name" value="HTH_ASNC"/>
    <property type="match status" value="1"/>
</dbReference>
<comment type="caution">
    <text evidence="5">The sequence shown here is derived from an EMBL/GenBank/DDBJ whole genome shotgun (WGS) entry which is preliminary data.</text>
</comment>
<evidence type="ECO:0000256" key="3">
    <source>
        <dbReference type="ARBA" id="ARBA00023163"/>
    </source>
</evidence>
<dbReference type="Gene3D" id="3.30.70.920">
    <property type="match status" value="1"/>
</dbReference>
<keyword evidence="6" id="KW-1185">Reference proteome</keyword>
<keyword evidence="2" id="KW-0238">DNA-binding</keyword>
<evidence type="ECO:0000313" key="6">
    <source>
        <dbReference type="Proteomes" id="UP001596104"/>
    </source>
</evidence>
<evidence type="ECO:0000256" key="2">
    <source>
        <dbReference type="ARBA" id="ARBA00023125"/>
    </source>
</evidence>
<reference evidence="6" key="1">
    <citation type="journal article" date="2019" name="Int. J. Syst. Evol. Microbiol.">
        <title>The Global Catalogue of Microorganisms (GCM) 10K type strain sequencing project: providing services to taxonomists for standard genome sequencing and annotation.</title>
        <authorList>
            <consortium name="The Broad Institute Genomics Platform"/>
            <consortium name="The Broad Institute Genome Sequencing Center for Infectious Disease"/>
            <person name="Wu L."/>
            <person name="Ma J."/>
        </authorList>
    </citation>
    <scope>NUCLEOTIDE SEQUENCE [LARGE SCALE GENOMIC DNA]</scope>
    <source>
        <strain evidence="6">CGMCC 1.16326</strain>
    </source>
</reference>
<dbReference type="InterPro" id="IPR019887">
    <property type="entry name" value="Tscrpt_reg_AsnC/Lrp_C"/>
</dbReference>
<dbReference type="Pfam" id="PF13404">
    <property type="entry name" value="HTH_AsnC-type"/>
    <property type="match status" value="1"/>
</dbReference>
<dbReference type="PANTHER" id="PTHR30154:SF34">
    <property type="entry name" value="TRANSCRIPTIONAL REGULATOR AZLB"/>
    <property type="match status" value="1"/>
</dbReference>
<proteinExistence type="predicted"/>
<dbReference type="InterPro" id="IPR000485">
    <property type="entry name" value="AsnC-type_HTH_dom"/>
</dbReference>
<dbReference type="CDD" id="cd00090">
    <property type="entry name" value="HTH_ARSR"/>
    <property type="match status" value="1"/>
</dbReference>
<dbReference type="PROSITE" id="PS50956">
    <property type="entry name" value="HTH_ASNC_2"/>
    <property type="match status" value="1"/>
</dbReference>
<dbReference type="PRINTS" id="PR00033">
    <property type="entry name" value="HTHASNC"/>
</dbReference>
<gene>
    <name evidence="5" type="ORF">ACFPPC_09755</name>
</gene>
<dbReference type="InterPro" id="IPR019888">
    <property type="entry name" value="Tscrpt_reg_AsnC-like"/>
</dbReference>